<reference evidence="2" key="1">
    <citation type="journal article" date="2019" name="Int. J. Syst. Evol. Microbiol.">
        <title>The Global Catalogue of Microorganisms (GCM) 10K type strain sequencing project: providing services to taxonomists for standard genome sequencing and annotation.</title>
        <authorList>
            <consortium name="The Broad Institute Genomics Platform"/>
            <consortium name="The Broad Institute Genome Sequencing Center for Infectious Disease"/>
            <person name="Wu L."/>
            <person name="Ma J."/>
        </authorList>
    </citation>
    <scope>NUCLEOTIDE SEQUENCE [LARGE SCALE GENOMIC DNA]</scope>
    <source>
        <strain evidence="2">CGMCC 1.12286</strain>
    </source>
</reference>
<dbReference type="InterPro" id="IPR031552">
    <property type="entry name" value="ParE-like_toxin"/>
</dbReference>
<gene>
    <name evidence="1" type="ORF">ACFSB2_05050</name>
</gene>
<dbReference type="InterPro" id="IPR035093">
    <property type="entry name" value="RelE/ParE_toxin_dom_sf"/>
</dbReference>
<sequence length="103" mass="11596">MMYDIRFTKKADKDFSDLGKVEMKKAAQALAKLKTAPYTGHTLSNKLNGARSLEFSAPGGAYRAAYVVREDLNRCVVFMVGSHENFYQEAERRYEALKKSGHA</sequence>
<organism evidence="1 2">
    <name type="scientific">Alicyclobacillus fodiniaquatilis</name>
    <dbReference type="NCBI Taxonomy" id="1661150"/>
    <lineage>
        <taxon>Bacteria</taxon>
        <taxon>Bacillati</taxon>
        <taxon>Bacillota</taxon>
        <taxon>Bacilli</taxon>
        <taxon>Bacillales</taxon>
        <taxon>Alicyclobacillaceae</taxon>
        <taxon>Alicyclobacillus</taxon>
    </lineage>
</organism>
<dbReference type="Gene3D" id="3.30.2310.20">
    <property type="entry name" value="RelE-like"/>
    <property type="match status" value="1"/>
</dbReference>
<evidence type="ECO:0000313" key="1">
    <source>
        <dbReference type="EMBL" id="MFD1674078.1"/>
    </source>
</evidence>
<comment type="caution">
    <text evidence="1">The sequence shown here is derived from an EMBL/GenBank/DDBJ whole genome shotgun (WGS) entry which is preliminary data.</text>
</comment>
<dbReference type="RefSeq" id="WP_377941799.1">
    <property type="nucleotide sequence ID" value="NZ_JBHUCX010000015.1"/>
</dbReference>
<dbReference type="SUPFAM" id="SSF143011">
    <property type="entry name" value="RelE-like"/>
    <property type="match status" value="1"/>
</dbReference>
<evidence type="ECO:0000313" key="2">
    <source>
        <dbReference type="Proteomes" id="UP001597079"/>
    </source>
</evidence>
<name>A0ABW4JFH7_9BACL</name>
<dbReference type="EMBL" id="JBHUCX010000015">
    <property type="protein sequence ID" value="MFD1674078.1"/>
    <property type="molecule type" value="Genomic_DNA"/>
</dbReference>
<dbReference type="Pfam" id="PF15781">
    <property type="entry name" value="ParE-like_toxin"/>
    <property type="match status" value="1"/>
</dbReference>
<keyword evidence="2" id="KW-1185">Reference proteome</keyword>
<protein>
    <submittedName>
        <fullName evidence="1">Type II toxin-antitoxin system RelE/ParE family toxin</fullName>
    </submittedName>
</protein>
<dbReference type="Proteomes" id="UP001597079">
    <property type="component" value="Unassembled WGS sequence"/>
</dbReference>
<accession>A0ABW4JFH7</accession>
<proteinExistence type="predicted"/>